<feature type="region of interest" description="Disordered" evidence="1">
    <location>
        <begin position="324"/>
        <end position="344"/>
    </location>
</feature>
<dbReference type="Proteomes" id="UP000078200">
    <property type="component" value="Unassembled WGS sequence"/>
</dbReference>
<feature type="compositionally biased region" description="Low complexity" evidence="1">
    <location>
        <begin position="105"/>
        <end position="125"/>
    </location>
</feature>
<reference evidence="2" key="1">
    <citation type="submission" date="2020-05" db="UniProtKB">
        <authorList>
            <consortium name="EnsemblMetazoa"/>
        </authorList>
    </citation>
    <scope>IDENTIFICATION</scope>
    <source>
        <strain evidence="2">TTRI</strain>
    </source>
</reference>
<proteinExistence type="predicted"/>
<organism evidence="2 3">
    <name type="scientific">Glossina austeni</name>
    <name type="common">Savannah tsetse fly</name>
    <dbReference type="NCBI Taxonomy" id="7395"/>
    <lineage>
        <taxon>Eukaryota</taxon>
        <taxon>Metazoa</taxon>
        <taxon>Ecdysozoa</taxon>
        <taxon>Arthropoda</taxon>
        <taxon>Hexapoda</taxon>
        <taxon>Insecta</taxon>
        <taxon>Pterygota</taxon>
        <taxon>Neoptera</taxon>
        <taxon>Endopterygota</taxon>
        <taxon>Diptera</taxon>
        <taxon>Brachycera</taxon>
        <taxon>Muscomorpha</taxon>
        <taxon>Hippoboscoidea</taxon>
        <taxon>Glossinidae</taxon>
        <taxon>Glossina</taxon>
    </lineage>
</organism>
<protein>
    <submittedName>
        <fullName evidence="2">Uncharacterized protein</fullName>
    </submittedName>
</protein>
<dbReference type="EnsemblMetazoa" id="GAUT015336-RA">
    <property type="protein sequence ID" value="GAUT015336-PA"/>
    <property type="gene ID" value="GAUT015336"/>
</dbReference>
<evidence type="ECO:0000313" key="2">
    <source>
        <dbReference type="EnsemblMetazoa" id="GAUT015336-PA"/>
    </source>
</evidence>
<feature type="region of interest" description="Disordered" evidence="1">
    <location>
        <begin position="378"/>
        <end position="401"/>
    </location>
</feature>
<accession>A0A1A9UU46</accession>
<sequence>MKLNATAGRWWHKGGTEKVLIEKNKRKAENNATFCVRTYNNYVAAFNVKILEAAAAATNTNANILQEQQQQQQHQHQPQAIIAPTPQIARSSAPIAATRPILKQTSLSTTSSSASLNSTRTTTTTATTTTTVLQQKNLYNSDSEAAAAAAAAAAQQFRSKHLLKATSKVKKKRKQLTFDVTNNATVTASIANAVNTASTNATAANTSSARHTIPLSAPTIAQPALSLSSTHCSTILSQYERDILKKPRKLSLPAVLPTHLHHHHHLHHHYHHNLSQHSPLSTINSPFGPICQNPKTEPTLAFSLPTKPKKASKTTRRIRNFLKAATSAATTNSPHQKSRRKSSAASIVETALAAAGVSVNLTNASASSASATELLATTHETASKSGDYPKTPTPASNCDNNSGGATGGPTASATLCSGINFLVYMVCSFCCCCYNFRNSPTR</sequence>
<keyword evidence="3" id="KW-1185">Reference proteome</keyword>
<name>A0A1A9UU46_GLOAU</name>
<evidence type="ECO:0000313" key="3">
    <source>
        <dbReference type="Proteomes" id="UP000078200"/>
    </source>
</evidence>
<dbReference type="AlphaFoldDB" id="A0A1A9UU46"/>
<feature type="region of interest" description="Disordered" evidence="1">
    <location>
        <begin position="102"/>
        <end position="125"/>
    </location>
</feature>
<evidence type="ECO:0000256" key="1">
    <source>
        <dbReference type="SAM" id="MobiDB-lite"/>
    </source>
</evidence>
<dbReference type="VEuPathDB" id="VectorBase:GAUT015336"/>